<dbReference type="Pfam" id="PF16250">
    <property type="entry name" value="DUF4907"/>
    <property type="match status" value="1"/>
</dbReference>
<evidence type="ECO:0000313" key="1">
    <source>
        <dbReference type="EMBL" id="MFB9052203.1"/>
    </source>
</evidence>
<organism evidence="1 2">
    <name type="scientific">Formosa undariae</name>
    <dbReference type="NCBI Taxonomy" id="1325436"/>
    <lineage>
        <taxon>Bacteria</taxon>
        <taxon>Pseudomonadati</taxon>
        <taxon>Bacteroidota</taxon>
        <taxon>Flavobacteriia</taxon>
        <taxon>Flavobacteriales</taxon>
        <taxon>Flavobacteriaceae</taxon>
        <taxon>Formosa</taxon>
    </lineage>
</organism>
<accession>A0ABV5EYD5</accession>
<name>A0ABV5EYD5_9FLAO</name>
<proteinExistence type="predicted"/>
<dbReference type="RefSeq" id="WP_382381342.1">
    <property type="nucleotide sequence ID" value="NZ_JBHMEZ010000003.1"/>
</dbReference>
<protein>
    <submittedName>
        <fullName evidence="1">DUF4907 domain-containing protein</fullName>
    </submittedName>
</protein>
<sequence>MKNILKLFLVFGSIVLICGVVFLIKNTSTYNTRVYKVNTGYGYEISMGSKILIKQDHVPAISEQHTFCNSEDALKIANLVISKLENKENPRITTAELKTNAIALNCLN</sequence>
<keyword evidence="2" id="KW-1185">Reference proteome</keyword>
<evidence type="ECO:0000313" key="2">
    <source>
        <dbReference type="Proteomes" id="UP001589605"/>
    </source>
</evidence>
<dbReference type="InterPro" id="IPR032593">
    <property type="entry name" value="DUF4907"/>
</dbReference>
<dbReference type="Proteomes" id="UP001589605">
    <property type="component" value="Unassembled WGS sequence"/>
</dbReference>
<gene>
    <name evidence="1" type="ORF">ACFFVB_03855</name>
</gene>
<reference evidence="1 2" key="1">
    <citation type="submission" date="2024-09" db="EMBL/GenBank/DDBJ databases">
        <authorList>
            <person name="Sun Q."/>
            <person name="Mori K."/>
        </authorList>
    </citation>
    <scope>NUCLEOTIDE SEQUENCE [LARGE SCALE GENOMIC DNA]</scope>
    <source>
        <strain evidence="1 2">CECT 8286</strain>
    </source>
</reference>
<dbReference type="EMBL" id="JBHMEZ010000003">
    <property type="protein sequence ID" value="MFB9052203.1"/>
    <property type="molecule type" value="Genomic_DNA"/>
</dbReference>
<comment type="caution">
    <text evidence="1">The sequence shown here is derived from an EMBL/GenBank/DDBJ whole genome shotgun (WGS) entry which is preliminary data.</text>
</comment>